<evidence type="ECO:0000313" key="4">
    <source>
        <dbReference type="EMBL" id="EMD17566.1"/>
    </source>
</evidence>
<dbReference type="InterPro" id="IPR001130">
    <property type="entry name" value="TatD-like"/>
</dbReference>
<dbReference type="PATRIC" id="fig|999415.3.peg.157"/>
<dbReference type="FunFam" id="3.20.20.140:FF:000005">
    <property type="entry name" value="TatD family hydrolase"/>
    <property type="match status" value="1"/>
</dbReference>
<organism evidence="4 5">
    <name type="scientific">Eggerthia catenaformis OT 569 = DSM 20559</name>
    <dbReference type="NCBI Taxonomy" id="999415"/>
    <lineage>
        <taxon>Bacteria</taxon>
        <taxon>Bacillati</taxon>
        <taxon>Bacillota</taxon>
        <taxon>Erysipelotrichia</taxon>
        <taxon>Erysipelotrichales</taxon>
        <taxon>Coprobacillaceae</taxon>
        <taxon>Eggerthia</taxon>
    </lineage>
</organism>
<reference evidence="4 5" key="1">
    <citation type="submission" date="2013-02" db="EMBL/GenBank/DDBJ databases">
        <title>The Genome Sequence of Lactobacillus catenaformis F0143.</title>
        <authorList>
            <consortium name="The Broad Institute Genome Sequencing Platform"/>
            <person name="Earl A."/>
            <person name="Ward D."/>
            <person name="Feldgarden M."/>
            <person name="Gevers D."/>
            <person name="Izard J."/>
            <person name="Blanton J.M."/>
            <person name="Mathney J."/>
            <person name="Dewhirst F.E."/>
            <person name="Young S.K."/>
            <person name="Zeng Q."/>
            <person name="Gargeya S."/>
            <person name="Fitzgerald M."/>
            <person name="Haas B."/>
            <person name="Abouelleil A."/>
            <person name="Alvarado L."/>
            <person name="Arachchi H.M."/>
            <person name="Berlin A."/>
            <person name="Chapman S.B."/>
            <person name="Gearin G."/>
            <person name="Goldberg J."/>
            <person name="Griggs A."/>
            <person name="Gujja S."/>
            <person name="Hansen M."/>
            <person name="Heiman D."/>
            <person name="Howarth C."/>
            <person name="Larimer J."/>
            <person name="Lui A."/>
            <person name="MacDonald P.J.P."/>
            <person name="McCowen C."/>
            <person name="Montmayeur A."/>
            <person name="Murphy C."/>
            <person name="Neiman D."/>
            <person name="Pearson M."/>
            <person name="Priest M."/>
            <person name="Roberts A."/>
            <person name="Saif S."/>
            <person name="Shea T."/>
            <person name="Sisk P."/>
            <person name="Stolte C."/>
            <person name="Sykes S."/>
            <person name="Wortman J."/>
            <person name="Nusbaum C."/>
            <person name="Birren B."/>
        </authorList>
    </citation>
    <scope>NUCLEOTIDE SEQUENCE [LARGE SCALE GENOMIC DNA]</scope>
    <source>
        <strain evidence="4 5">OT 569</strain>
    </source>
</reference>
<keyword evidence="5" id="KW-1185">Reference proteome</keyword>
<dbReference type="Proteomes" id="UP000011758">
    <property type="component" value="Unassembled WGS sequence"/>
</dbReference>
<dbReference type="InterPro" id="IPR015991">
    <property type="entry name" value="TatD/YcfH-like"/>
</dbReference>
<dbReference type="PROSITE" id="PS01090">
    <property type="entry name" value="TATD_2"/>
    <property type="match status" value="1"/>
</dbReference>
<dbReference type="PANTHER" id="PTHR46124:SF2">
    <property type="entry name" value="D-AMINOACYL-TRNA DEACYLASE"/>
    <property type="match status" value="1"/>
</dbReference>
<evidence type="ECO:0000256" key="1">
    <source>
        <dbReference type="ARBA" id="ARBA00022723"/>
    </source>
</evidence>
<sequence length="252" mass="28894">MYFNTHTHLNSPEQYPDRHLYIQHCLQRGIEKLCVVGYDVESSKLAVAIAHEYPQVYAAVGISPNDCENTTEEDMKIIDKLANDDKVIGIGETGLDYYYDVPKDKQKEVFLGHIEIVKRCHKPIIIHCRDAYEETYSILEKAHIEGIMHCYSGSDQMALRFTKIGFYISLAGPVTFKNAKMPKRTAELVPLDKLLIETDDPYLTPVPFRGKHNEPAYCIYIAKEIARLKNMDEEEIALQTYKNACKIFQLKG</sequence>
<feature type="binding site" evidence="3">
    <location>
        <position position="8"/>
    </location>
    <ligand>
        <name>a divalent metal cation</name>
        <dbReference type="ChEBI" id="CHEBI:60240"/>
        <label>1</label>
    </ligand>
</feature>
<dbReference type="PIRSF" id="PIRSF005902">
    <property type="entry name" value="DNase_TatD"/>
    <property type="match status" value="1"/>
</dbReference>
<dbReference type="BioCyc" id="ECAT999415-HMP:GTTI-166-MONOMER"/>
<feature type="binding site" evidence="3">
    <location>
        <position position="92"/>
    </location>
    <ligand>
        <name>a divalent metal cation</name>
        <dbReference type="ChEBI" id="CHEBI:60240"/>
        <label>1</label>
    </ligand>
</feature>
<evidence type="ECO:0000256" key="3">
    <source>
        <dbReference type="PIRSR" id="PIRSR005902-1"/>
    </source>
</evidence>
<dbReference type="eggNOG" id="COG0084">
    <property type="taxonomic scope" value="Bacteria"/>
</dbReference>
<dbReference type="RefSeq" id="WP_004801168.1">
    <property type="nucleotide sequence ID" value="NZ_KB446646.1"/>
</dbReference>
<dbReference type="NCBIfam" id="TIGR00010">
    <property type="entry name" value="YchF/TatD family DNA exonuclease"/>
    <property type="match status" value="1"/>
</dbReference>
<dbReference type="InterPro" id="IPR018228">
    <property type="entry name" value="DNase_TatD-rel_CS"/>
</dbReference>
<dbReference type="OrthoDB" id="9810005at2"/>
<name>M2Q5V3_9FIRM</name>
<dbReference type="GO" id="GO:0004536">
    <property type="term" value="F:DNA nuclease activity"/>
    <property type="evidence" value="ECO:0007669"/>
    <property type="project" value="InterPro"/>
</dbReference>
<protein>
    <submittedName>
        <fullName evidence="4">TatD family hydrolase</fullName>
    </submittedName>
</protein>
<dbReference type="STRING" id="999415.HMPREF9943_00157"/>
<gene>
    <name evidence="4" type="ORF">HMPREF9943_00157</name>
</gene>
<evidence type="ECO:0000256" key="2">
    <source>
        <dbReference type="ARBA" id="ARBA00022801"/>
    </source>
</evidence>
<dbReference type="EMBL" id="AGEJ01000002">
    <property type="protein sequence ID" value="EMD17566.1"/>
    <property type="molecule type" value="Genomic_DNA"/>
</dbReference>
<proteinExistence type="predicted"/>
<keyword evidence="2 4" id="KW-0378">Hydrolase</keyword>
<dbReference type="Gene3D" id="3.20.20.140">
    <property type="entry name" value="Metal-dependent hydrolases"/>
    <property type="match status" value="1"/>
</dbReference>
<accession>M2Q5V3</accession>
<dbReference type="GO" id="GO:0005829">
    <property type="term" value="C:cytosol"/>
    <property type="evidence" value="ECO:0007669"/>
    <property type="project" value="TreeGrafter"/>
</dbReference>
<keyword evidence="1 3" id="KW-0479">Metal-binding</keyword>
<dbReference type="AlphaFoldDB" id="M2Q5V3"/>
<dbReference type="SUPFAM" id="SSF51556">
    <property type="entry name" value="Metallo-dependent hydrolases"/>
    <property type="match status" value="1"/>
</dbReference>
<dbReference type="GO" id="GO:0016788">
    <property type="term" value="F:hydrolase activity, acting on ester bonds"/>
    <property type="evidence" value="ECO:0007669"/>
    <property type="project" value="InterPro"/>
</dbReference>
<dbReference type="GO" id="GO:0046872">
    <property type="term" value="F:metal ion binding"/>
    <property type="evidence" value="ECO:0007669"/>
    <property type="project" value="UniProtKB-KW"/>
</dbReference>
<dbReference type="CDD" id="cd01310">
    <property type="entry name" value="TatD_DNAse"/>
    <property type="match status" value="1"/>
</dbReference>
<comment type="caution">
    <text evidence="4">The sequence shown here is derived from an EMBL/GenBank/DDBJ whole genome shotgun (WGS) entry which is preliminary data.</text>
</comment>
<dbReference type="PANTHER" id="PTHR46124">
    <property type="entry name" value="D-AMINOACYL-TRNA DEACYLASE"/>
    <property type="match status" value="1"/>
</dbReference>
<feature type="binding site" evidence="3">
    <location>
        <position position="149"/>
    </location>
    <ligand>
        <name>a divalent metal cation</name>
        <dbReference type="ChEBI" id="CHEBI:60240"/>
        <label>2</label>
    </ligand>
</feature>
<feature type="binding site" evidence="3">
    <location>
        <position position="6"/>
    </location>
    <ligand>
        <name>a divalent metal cation</name>
        <dbReference type="ChEBI" id="CHEBI:60240"/>
        <label>1</label>
    </ligand>
</feature>
<feature type="binding site" evidence="3">
    <location>
        <position position="127"/>
    </location>
    <ligand>
        <name>a divalent metal cation</name>
        <dbReference type="ChEBI" id="CHEBI:60240"/>
        <label>2</label>
    </ligand>
</feature>
<dbReference type="PROSITE" id="PS01091">
    <property type="entry name" value="TATD_3"/>
    <property type="match status" value="1"/>
</dbReference>
<dbReference type="InterPro" id="IPR032466">
    <property type="entry name" value="Metal_Hydrolase"/>
</dbReference>
<feature type="binding site" evidence="3">
    <location>
        <position position="199"/>
    </location>
    <ligand>
        <name>a divalent metal cation</name>
        <dbReference type="ChEBI" id="CHEBI:60240"/>
        <label>1</label>
    </ligand>
</feature>
<evidence type="ECO:0000313" key="5">
    <source>
        <dbReference type="Proteomes" id="UP000011758"/>
    </source>
</evidence>
<dbReference type="Pfam" id="PF01026">
    <property type="entry name" value="TatD_DNase"/>
    <property type="match status" value="1"/>
</dbReference>